<dbReference type="EMBL" id="JAOQJU010000041">
    <property type="protein sequence ID" value="MCU6688236.1"/>
    <property type="molecule type" value="Genomic_DNA"/>
</dbReference>
<sequence length="162" mass="18328">MTRSEFLEKLREALSNDLNNQVVQENIRYYDSYIAEEVSKGRSEEEVIAELGDPWVLAQTVIDMSESTGGYREGDSGYETAGSRRSDNQGYRQEYSSAGRRDTHVFQIDSWWKKLLVLLGIIGILVLVVAVIGGIFSLLAPFIVPILIIVLVMKLIGDNRRW</sequence>
<feature type="transmembrane region" description="Helical" evidence="2">
    <location>
        <begin position="115"/>
        <end position="132"/>
    </location>
</feature>
<name>A0ABT2RSK6_9FIRM</name>
<keyword evidence="2" id="KW-0472">Membrane</keyword>
<gene>
    <name evidence="3" type="ORF">OCV99_17205</name>
</gene>
<evidence type="ECO:0000256" key="1">
    <source>
        <dbReference type="SAM" id="MobiDB-lite"/>
    </source>
</evidence>
<protein>
    <submittedName>
        <fullName evidence="3">DUF1700 domain-containing protein</fullName>
    </submittedName>
</protein>
<evidence type="ECO:0000313" key="4">
    <source>
        <dbReference type="Proteomes" id="UP001652431"/>
    </source>
</evidence>
<evidence type="ECO:0000256" key="2">
    <source>
        <dbReference type="SAM" id="Phobius"/>
    </source>
</evidence>
<feature type="transmembrane region" description="Helical" evidence="2">
    <location>
        <begin position="138"/>
        <end position="157"/>
    </location>
</feature>
<keyword evidence="2" id="KW-1133">Transmembrane helix</keyword>
<dbReference type="Proteomes" id="UP001652431">
    <property type="component" value="Unassembled WGS sequence"/>
</dbReference>
<keyword evidence="4" id="KW-1185">Reference proteome</keyword>
<proteinExistence type="predicted"/>
<dbReference type="Pfam" id="PF22564">
    <property type="entry name" value="HAAS"/>
    <property type="match status" value="1"/>
</dbReference>
<dbReference type="RefSeq" id="WP_158372246.1">
    <property type="nucleotide sequence ID" value="NZ_JAOQJU010000041.1"/>
</dbReference>
<keyword evidence="2" id="KW-0812">Transmembrane</keyword>
<accession>A0ABT2RSK6</accession>
<feature type="region of interest" description="Disordered" evidence="1">
    <location>
        <begin position="67"/>
        <end position="95"/>
    </location>
</feature>
<comment type="caution">
    <text evidence="3">The sequence shown here is derived from an EMBL/GenBank/DDBJ whole genome shotgun (WGS) entry which is preliminary data.</text>
</comment>
<evidence type="ECO:0000313" key="3">
    <source>
        <dbReference type="EMBL" id="MCU6688236.1"/>
    </source>
</evidence>
<reference evidence="3 4" key="1">
    <citation type="journal article" date="2021" name="ISME Commun">
        <title>Automated analysis of genomic sequences facilitates high-throughput and comprehensive description of bacteria.</title>
        <authorList>
            <person name="Hitch T.C.A."/>
        </authorList>
    </citation>
    <scope>NUCLEOTIDE SEQUENCE [LARGE SCALE GENOMIC DNA]</scope>
    <source>
        <strain evidence="3 4">Sanger_03</strain>
    </source>
</reference>
<organism evidence="3 4">
    <name type="scientific">Dorea acetigenes</name>
    <dbReference type="NCBI Taxonomy" id="2981787"/>
    <lineage>
        <taxon>Bacteria</taxon>
        <taxon>Bacillati</taxon>
        <taxon>Bacillota</taxon>
        <taxon>Clostridia</taxon>
        <taxon>Lachnospirales</taxon>
        <taxon>Lachnospiraceae</taxon>
        <taxon>Dorea</taxon>
    </lineage>
</organism>